<protein>
    <submittedName>
        <fullName evidence="1">Uncharacterized protein</fullName>
    </submittedName>
</protein>
<gene>
    <name evidence="1" type="ORF">HIJ39_20800</name>
</gene>
<dbReference type="EMBL" id="JABBVZ010000144">
    <property type="protein sequence ID" value="NMP24751.1"/>
    <property type="molecule type" value="Genomic_DNA"/>
</dbReference>
<evidence type="ECO:0000313" key="2">
    <source>
        <dbReference type="Proteomes" id="UP000533476"/>
    </source>
</evidence>
<accession>A0A7Y0Q562</accession>
<evidence type="ECO:0000313" key="1">
    <source>
        <dbReference type="EMBL" id="NMP24751.1"/>
    </source>
</evidence>
<organism evidence="1 2">
    <name type="scientific">Sulfobacillus harzensis</name>
    <dbReference type="NCBI Taxonomy" id="2729629"/>
    <lineage>
        <taxon>Bacteria</taxon>
        <taxon>Bacillati</taxon>
        <taxon>Bacillota</taxon>
        <taxon>Clostridia</taxon>
        <taxon>Eubacteriales</taxon>
        <taxon>Clostridiales Family XVII. Incertae Sedis</taxon>
        <taxon>Sulfobacillus</taxon>
    </lineage>
</organism>
<proteinExistence type="predicted"/>
<dbReference type="RefSeq" id="WP_169102958.1">
    <property type="nucleotide sequence ID" value="NZ_JABBVZ010000144.1"/>
</dbReference>
<dbReference type="Proteomes" id="UP000533476">
    <property type="component" value="Unassembled WGS sequence"/>
</dbReference>
<comment type="caution">
    <text evidence="1">The sequence shown here is derived from an EMBL/GenBank/DDBJ whole genome shotgun (WGS) entry which is preliminary data.</text>
</comment>
<reference evidence="1 2" key="1">
    <citation type="submission" date="2020-04" db="EMBL/GenBank/DDBJ databases">
        <authorList>
            <person name="Zhang R."/>
            <person name="Schippers A."/>
        </authorList>
    </citation>
    <scope>NUCLEOTIDE SEQUENCE [LARGE SCALE GENOMIC DNA]</scope>
    <source>
        <strain evidence="1 2">DSM 109850</strain>
    </source>
</reference>
<name>A0A7Y0Q562_9FIRM</name>
<sequence length="71" mass="8201">MANNQPVVVLHDDSDSEHVRVVPIPCSVCRQPFPYRFVGAFREDALLPIDRVCRSCFPAWYLSWSQQHGWA</sequence>
<dbReference type="AlphaFoldDB" id="A0A7Y0Q562"/>
<keyword evidence="2" id="KW-1185">Reference proteome</keyword>